<dbReference type="AlphaFoldDB" id="A0A8H7HLW0"/>
<reference evidence="5" key="1">
    <citation type="submission" date="2020-09" db="EMBL/GenBank/DDBJ databases">
        <title>Comparative genome analyses of four rice-infecting Rhizoctonia solani isolates reveal extensive enrichment of homogalacturonan modification genes.</title>
        <authorList>
            <person name="Lee D.-Y."/>
            <person name="Jeon J."/>
            <person name="Kim K.-T."/>
            <person name="Cheong K."/>
            <person name="Song H."/>
            <person name="Choi G."/>
            <person name="Ko J."/>
            <person name="Opiyo S.O."/>
            <person name="Zuo S."/>
            <person name="Madhav S."/>
            <person name="Lee Y.-H."/>
            <person name="Wang G.-L."/>
        </authorList>
    </citation>
    <scope>NUCLEOTIDE SEQUENCE</scope>
    <source>
        <strain evidence="5">AG1-IA WGL</strain>
    </source>
</reference>
<dbReference type="GO" id="GO:0000981">
    <property type="term" value="F:DNA-binding transcription factor activity, RNA polymerase II-specific"/>
    <property type="evidence" value="ECO:0007669"/>
    <property type="project" value="InterPro"/>
</dbReference>
<feature type="domain" description="Zn(2)-C6 fungal-type" evidence="4">
    <location>
        <begin position="11"/>
        <end position="40"/>
    </location>
</feature>
<feature type="compositionally biased region" description="Low complexity" evidence="3">
    <location>
        <begin position="115"/>
        <end position="124"/>
    </location>
</feature>
<dbReference type="Gene3D" id="4.10.240.10">
    <property type="entry name" value="Zn(2)-C6 fungal-type DNA-binding domain"/>
    <property type="match status" value="1"/>
</dbReference>
<feature type="compositionally biased region" description="Polar residues" evidence="3">
    <location>
        <begin position="165"/>
        <end position="179"/>
    </location>
</feature>
<name>A0A8H7HLW0_9AGAM</name>
<evidence type="ECO:0000256" key="2">
    <source>
        <dbReference type="ARBA" id="ARBA00023242"/>
    </source>
</evidence>
<dbReference type="GO" id="GO:0005634">
    <property type="term" value="C:nucleus"/>
    <property type="evidence" value="ECO:0007669"/>
    <property type="project" value="UniProtKB-SubCell"/>
</dbReference>
<feature type="compositionally biased region" description="Low complexity" evidence="3">
    <location>
        <begin position="180"/>
        <end position="192"/>
    </location>
</feature>
<dbReference type="GO" id="GO:0008270">
    <property type="term" value="F:zinc ion binding"/>
    <property type="evidence" value="ECO:0007669"/>
    <property type="project" value="InterPro"/>
</dbReference>
<sequence>MPPSQIRSRSGCLTCKSRRKKCDETKPFCQRCQHSGVECTGYSYLGATGGGNVVKNWTQPAYSMSADLLPPPAKASRTAKRGRSRTSSARRDVSNHVLLEGETPGAGPSTRASSHEWSSTSDTSPDLFNSPFDLDPTISSSLPTSQALEDWWNLDPSLPLLAQPDPSSSTLQHQPFQSLDTTTSSEFFESSDSQNDQAAWSLTAGQASLFNALFSLSDQTANSASHDPPTSVGYPPTHLPTCPPYQTMINVGVALPDQDDDDDKEEDETVKQIICGTMKLDINAEGNTLPFVLESYAAWITRTAFEPKKAAFGARDLIFKQFGDSDESRWTLTTLAKILRSLAEKPVWGEGLESLQTLSYQPAVRALREQVRQRVDEIMLHAGSMGSHELSKALKTMDNVMEIASIYYTTTSVPEALDFMRMTAPLFRFLCSDPPNKTIHLQSLLLQPILSLRHYALVDIFSSVAMEREMIFHYDTTYNPNLTLHMDQFPSEAGIQWLHGIPGVIIITFARINMMREQGYADPQAITEMETMLRRFVVSPSLSNDPFLTVARVMVQECWRQATYIYLYMGACHVNADDPRVKKALSKLMKLLDGTKPGRTPDAFLMLQCMIGGIAARSRSDREVIRQRMLSSERFKFPGAQGSVAVMLLDYIWLRTDGERRPAVWGDLRVATKQASQRSLGWR</sequence>
<feature type="non-terminal residue" evidence="5">
    <location>
        <position position="1"/>
    </location>
</feature>
<comment type="caution">
    <text evidence="5">The sequence shown here is derived from an EMBL/GenBank/DDBJ whole genome shotgun (WGS) entry which is preliminary data.</text>
</comment>
<dbReference type="PANTHER" id="PTHR37534:SF46">
    <property type="entry name" value="ZN(II)2CYS6 TRANSCRIPTION FACTOR (EUROFUNG)"/>
    <property type="match status" value="1"/>
</dbReference>
<dbReference type="Pfam" id="PF11951">
    <property type="entry name" value="Fungal_trans_2"/>
    <property type="match status" value="1"/>
</dbReference>
<dbReference type="InterPro" id="IPR001138">
    <property type="entry name" value="Zn2Cys6_DnaBD"/>
</dbReference>
<evidence type="ECO:0000313" key="5">
    <source>
        <dbReference type="EMBL" id="KAF8689564.1"/>
    </source>
</evidence>
<dbReference type="PANTHER" id="PTHR37534">
    <property type="entry name" value="TRANSCRIPTIONAL ACTIVATOR PROTEIN UGA3"/>
    <property type="match status" value="1"/>
</dbReference>
<feature type="region of interest" description="Disordered" evidence="3">
    <location>
        <begin position="163"/>
        <end position="192"/>
    </location>
</feature>
<dbReference type="Proteomes" id="UP000602905">
    <property type="component" value="Unassembled WGS sequence"/>
</dbReference>
<dbReference type="OrthoDB" id="3158368at2759"/>
<comment type="subcellular location">
    <subcellularLocation>
        <location evidence="1">Nucleus</location>
    </subcellularLocation>
</comment>
<dbReference type="SMART" id="SM00066">
    <property type="entry name" value="GAL4"/>
    <property type="match status" value="1"/>
</dbReference>
<proteinExistence type="predicted"/>
<keyword evidence="2" id="KW-0539">Nucleus</keyword>
<dbReference type="Pfam" id="PF00172">
    <property type="entry name" value="Zn_clus"/>
    <property type="match status" value="1"/>
</dbReference>
<dbReference type="InterPro" id="IPR036864">
    <property type="entry name" value="Zn2-C6_fun-type_DNA-bd_sf"/>
</dbReference>
<evidence type="ECO:0000256" key="1">
    <source>
        <dbReference type="ARBA" id="ARBA00004123"/>
    </source>
</evidence>
<protein>
    <recommendedName>
        <fullName evidence="4">Zn(2)-C6 fungal-type domain-containing protein</fullName>
    </recommendedName>
</protein>
<gene>
    <name evidence="5" type="ORF">RHS03_09093</name>
</gene>
<accession>A0A8H7HLW0</accession>
<evidence type="ECO:0000259" key="4">
    <source>
        <dbReference type="PROSITE" id="PS50048"/>
    </source>
</evidence>
<dbReference type="CDD" id="cd00067">
    <property type="entry name" value="GAL4"/>
    <property type="match status" value="1"/>
</dbReference>
<evidence type="ECO:0000313" key="6">
    <source>
        <dbReference type="Proteomes" id="UP000602905"/>
    </source>
</evidence>
<dbReference type="SUPFAM" id="SSF57701">
    <property type="entry name" value="Zn2/Cys6 DNA-binding domain"/>
    <property type="match status" value="1"/>
</dbReference>
<organism evidence="5 6">
    <name type="scientific">Rhizoctonia solani</name>
    <dbReference type="NCBI Taxonomy" id="456999"/>
    <lineage>
        <taxon>Eukaryota</taxon>
        <taxon>Fungi</taxon>
        <taxon>Dikarya</taxon>
        <taxon>Basidiomycota</taxon>
        <taxon>Agaricomycotina</taxon>
        <taxon>Agaricomycetes</taxon>
        <taxon>Cantharellales</taxon>
        <taxon>Ceratobasidiaceae</taxon>
        <taxon>Rhizoctonia</taxon>
    </lineage>
</organism>
<feature type="region of interest" description="Disordered" evidence="3">
    <location>
        <begin position="64"/>
        <end position="132"/>
    </location>
</feature>
<dbReference type="EMBL" id="JACYCD010000671">
    <property type="protein sequence ID" value="KAF8689564.1"/>
    <property type="molecule type" value="Genomic_DNA"/>
</dbReference>
<dbReference type="InterPro" id="IPR021858">
    <property type="entry name" value="Fun_TF"/>
</dbReference>
<dbReference type="PROSITE" id="PS00463">
    <property type="entry name" value="ZN2_CY6_FUNGAL_1"/>
    <property type="match status" value="1"/>
</dbReference>
<evidence type="ECO:0000256" key="3">
    <source>
        <dbReference type="SAM" id="MobiDB-lite"/>
    </source>
</evidence>
<dbReference type="PROSITE" id="PS50048">
    <property type="entry name" value="ZN2_CY6_FUNGAL_2"/>
    <property type="match status" value="1"/>
</dbReference>